<dbReference type="Pfam" id="PF02875">
    <property type="entry name" value="Mur_ligase_C"/>
    <property type="match status" value="1"/>
</dbReference>
<dbReference type="GO" id="GO:0005524">
    <property type="term" value="F:ATP binding"/>
    <property type="evidence" value="ECO:0007669"/>
    <property type="project" value="UniProtKB-UniRule"/>
</dbReference>
<feature type="binding site" evidence="9">
    <location>
        <begin position="118"/>
        <end position="124"/>
    </location>
    <ligand>
        <name>ATP</name>
        <dbReference type="ChEBI" id="CHEBI:30616"/>
    </ligand>
</feature>
<dbReference type="GO" id="GO:0051301">
    <property type="term" value="P:cell division"/>
    <property type="evidence" value="ECO:0007669"/>
    <property type="project" value="UniProtKB-KW"/>
</dbReference>
<evidence type="ECO:0000256" key="2">
    <source>
        <dbReference type="ARBA" id="ARBA00004752"/>
    </source>
</evidence>
<dbReference type="AlphaFoldDB" id="A0A0G1S2U1"/>
<dbReference type="Gene3D" id="3.40.50.720">
    <property type="entry name" value="NAD(P)-binding Rossmann-like Domain"/>
    <property type="match status" value="1"/>
</dbReference>
<keyword evidence="5 9" id="KW-0132">Cell division</keyword>
<evidence type="ECO:0000256" key="10">
    <source>
        <dbReference type="RuleBase" id="RU003664"/>
    </source>
</evidence>
<name>A0A0G1S2U1_9BACT</name>
<dbReference type="GO" id="GO:0071555">
    <property type="term" value="P:cell wall organization"/>
    <property type="evidence" value="ECO:0007669"/>
    <property type="project" value="UniProtKB-KW"/>
</dbReference>
<dbReference type="UniPathway" id="UPA00219"/>
<dbReference type="GO" id="GO:0008360">
    <property type="term" value="P:regulation of cell shape"/>
    <property type="evidence" value="ECO:0007669"/>
    <property type="project" value="UniProtKB-KW"/>
</dbReference>
<dbReference type="Pfam" id="PF08245">
    <property type="entry name" value="Mur_ligase_M"/>
    <property type="match status" value="1"/>
</dbReference>
<dbReference type="SUPFAM" id="SSF53623">
    <property type="entry name" value="MurD-like peptide ligases, catalytic domain"/>
    <property type="match status" value="1"/>
</dbReference>
<evidence type="ECO:0000256" key="9">
    <source>
        <dbReference type="HAMAP-Rule" id="MF_00639"/>
    </source>
</evidence>
<proteinExistence type="inferred from homology"/>
<dbReference type="GO" id="GO:0005737">
    <property type="term" value="C:cytoplasm"/>
    <property type="evidence" value="ECO:0007669"/>
    <property type="project" value="UniProtKB-SubCell"/>
</dbReference>
<keyword evidence="4 9" id="KW-0436">Ligase</keyword>
<evidence type="ECO:0000256" key="4">
    <source>
        <dbReference type="ARBA" id="ARBA00022598"/>
    </source>
</evidence>
<accession>A0A0G1S2U1</accession>
<feature type="domain" description="Mur ligase central" evidence="12">
    <location>
        <begin position="116"/>
        <end position="245"/>
    </location>
</feature>
<evidence type="ECO:0000313" key="13">
    <source>
        <dbReference type="EMBL" id="KKU63706.1"/>
    </source>
</evidence>
<keyword evidence="3 9" id="KW-0963">Cytoplasm</keyword>
<reference evidence="13 14" key="1">
    <citation type="journal article" date="2015" name="Nature">
        <title>rRNA introns, odd ribosomes, and small enigmatic genomes across a large radiation of phyla.</title>
        <authorList>
            <person name="Brown C.T."/>
            <person name="Hug L.A."/>
            <person name="Thomas B.C."/>
            <person name="Sharon I."/>
            <person name="Castelle C.J."/>
            <person name="Singh A."/>
            <person name="Wilkins M.J."/>
            <person name="Williams K.H."/>
            <person name="Banfield J.F."/>
        </authorList>
    </citation>
    <scope>NUCLEOTIDE SEQUENCE [LARGE SCALE GENOMIC DNA]</scope>
</reference>
<sequence>MPVLDQISRLSKVLILGFGREGRSTYHFLRSRFPDLQIVIADQKIQNSVPEDPKVKTFFGPYYLKQMLNAKCQMVIKSPGISPHYPEIVAAKEAGVIFTSHTQIFLETCPGKIIGVTGTKGKSTTASLIHHVLSKSGISSVLVGNIGTPALDFLDQITSRTLVVMELSSYQLMDVTRSPHIAVMQNIVPDHLDYHQSFDEYVAAKQNICRFQTEEDYYIYNGDFPLPKKSVHLTPASKISYGLKRALIDIQDSPLKGKFNLYNVMPAMIIGKMLGLDSRQITSAVKTFKPLETRLQPIGTFKGVTFYEDALATIPEATIAALDAFSSGIGTLIAGGHERKQKYSKLAERILSDGISTLILFPDTGRRIEQEITRIASKKNYTPPQVFHAGSMKEAVRLAYKHTPSGKICLLSPAAPSFTLFKDYRDEGGQYRKYIKQLST</sequence>
<evidence type="ECO:0000256" key="6">
    <source>
        <dbReference type="ARBA" id="ARBA00022741"/>
    </source>
</evidence>
<comment type="catalytic activity">
    <reaction evidence="9 10">
        <text>UDP-N-acetyl-alpha-D-muramoyl-L-alanine + D-glutamate + ATP = UDP-N-acetyl-alpha-D-muramoyl-L-alanyl-D-glutamate + ADP + phosphate + H(+)</text>
        <dbReference type="Rhea" id="RHEA:16429"/>
        <dbReference type="ChEBI" id="CHEBI:15378"/>
        <dbReference type="ChEBI" id="CHEBI:29986"/>
        <dbReference type="ChEBI" id="CHEBI:30616"/>
        <dbReference type="ChEBI" id="CHEBI:43474"/>
        <dbReference type="ChEBI" id="CHEBI:83898"/>
        <dbReference type="ChEBI" id="CHEBI:83900"/>
        <dbReference type="ChEBI" id="CHEBI:456216"/>
        <dbReference type="EC" id="6.3.2.9"/>
    </reaction>
</comment>
<evidence type="ECO:0000259" key="12">
    <source>
        <dbReference type="Pfam" id="PF08245"/>
    </source>
</evidence>
<comment type="similarity">
    <text evidence="9">Belongs to the MurCDEF family.</text>
</comment>
<comment type="pathway">
    <text evidence="2 9 10">Cell wall biogenesis; peptidoglycan biosynthesis.</text>
</comment>
<dbReference type="SUPFAM" id="SSF51984">
    <property type="entry name" value="MurCD N-terminal domain"/>
    <property type="match status" value="1"/>
</dbReference>
<dbReference type="Pfam" id="PF21799">
    <property type="entry name" value="MurD-like_N"/>
    <property type="match status" value="1"/>
</dbReference>
<evidence type="ECO:0000259" key="11">
    <source>
        <dbReference type="Pfam" id="PF02875"/>
    </source>
</evidence>
<keyword evidence="9 10" id="KW-0133">Cell shape</keyword>
<dbReference type="PATRIC" id="fig|1618364.3.peg.689"/>
<dbReference type="SUPFAM" id="SSF53244">
    <property type="entry name" value="MurD-like peptide ligases, peptide-binding domain"/>
    <property type="match status" value="1"/>
</dbReference>
<evidence type="ECO:0000256" key="8">
    <source>
        <dbReference type="ARBA" id="ARBA00023306"/>
    </source>
</evidence>
<dbReference type="Gene3D" id="3.40.1190.10">
    <property type="entry name" value="Mur-like, catalytic domain"/>
    <property type="match status" value="1"/>
</dbReference>
<keyword evidence="7 9" id="KW-0067">ATP-binding</keyword>
<dbReference type="NCBIfam" id="TIGR01087">
    <property type="entry name" value="murD"/>
    <property type="match status" value="1"/>
</dbReference>
<dbReference type="GO" id="GO:0009252">
    <property type="term" value="P:peptidoglycan biosynthetic process"/>
    <property type="evidence" value="ECO:0007669"/>
    <property type="project" value="UniProtKB-UniRule"/>
</dbReference>
<protein>
    <recommendedName>
        <fullName evidence="9 10">UDP-N-acetylmuramoylalanine--D-glutamate ligase</fullName>
        <ecNumber evidence="9 10">6.3.2.9</ecNumber>
    </recommendedName>
    <alternativeName>
        <fullName evidence="9">D-glutamic acid-adding enzyme</fullName>
    </alternativeName>
    <alternativeName>
        <fullName evidence="9">UDP-N-acetylmuramoyl-L-alanyl-D-glutamate synthetase</fullName>
    </alternativeName>
</protein>
<dbReference type="InterPro" id="IPR036565">
    <property type="entry name" value="Mur-like_cat_sf"/>
</dbReference>
<keyword evidence="6 9" id="KW-0547">Nucleotide-binding</keyword>
<keyword evidence="9 10" id="KW-0961">Cell wall biogenesis/degradation</keyword>
<dbReference type="PROSITE" id="PS01011">
    <property type="entry name" value="FOLYLPOLYGLU_SYNT_1"/>
    <property type="match status" value="1"/>
</dbReference>
<evidence type="ECO:0000256" key="7">
    <source>
        <dbReference type="ARBA" id="ARBA00022840"/>
    </source>
</evidence>
<comment type="caution">
    <text evidence="13">The sequence shown here is derived from an EMBL/GenBank/DDBJ whole genome shotgun (WGS) entry which is preliminary data.</text>
</comment>
<dbReference type="Gene3D" id="3.90.190.20">
    <property type="entry name" value="Mur ligase, C-terminal domain"/>
    <property type="match status" value="1"/>
</dbReference>
<evidence type="ECO:0000256" key="5">
    <source>
        <dbReference type="ARBA" id="ARBA00022618"/>
    </source>
</evidence>
<keyword evidence="8 9" id="KW-0131">Cell cycle</keyword>
<dbReference type="InterPro" id="IPR036615">
    <property type="entry name" value="Mur_ligase_C_dom_sf"/>
</dbReference>
<dbReference type="InterPro" id="IPR004101">
    <property type="entry name" value="Mur_ligase_C"/>
</dbReference>
<dbReference type="HAMAP" id="MF_00639">
    <property type="entry name" value="MurD"/>
    <property type="match status" value="1"/>
</dbReference>
<dbReference type="EMBL" id="LCNU01000019">
    <property type="protein sequence ID" value="KKU63706.1"/>
    <property type="molecule type" value="Genomic_DNA"/>
</dbReference>
<dbReference type="EC" id="6.3.2.9" evidence="9 10"/>
<dbReference type="GO" id="GO:0008764">
    <property type="term" value="F:UDP-N-acetylmuramoylalanine-D-glutamate ligase activity"/>
    <property type="evidence" value="ECO:0007669"/>
    <property type="project" value="UniProtKB-UniRule"/>
</dbReference>
<evidence type="ECO:0000313" key="14">
    <source>
        <dbReference type="Proteomes" id="UP000034502"/>
    </source>
</evidence>
<dbReference type="STRING" id="1618364.UX86_C0019G0011"/>
<comment type="function">
    <text evidence="9 10">Cell wall formation. Catalyzes the addition of glutamate to the nucleotide precursor UDP-N-acetylmuramoyl-L-alanine (UMA).</text>
</comment>
<evidence type="ECO:0000256" key="3">
    <source>
        <dbReference type="ARBA" id="ARBA00022490"/>
    </source>
</evidence>
<organism evidence="13 14">
    <name type="scientific">Candidatus Amesbacteria bacterium GW2011_GWC1_47_15</name>
    <dbReference type="NCBI Taxonomy" id="1618364"/>
    <lineage>
        <taxon>Bacteria</taxon>
        <taxon>Candidatus Amesiibacteriota</taxon>
    </lineage>
</organism>
<keyword evidence="9 10" id="KW-0573">Peptidoglycan synthesis</keyword>
<dbReference type="GO" id="GO:0004326">
    <property type="term" value="F:tetrahydrofolylpolyglutamate synthase activity"/>
    <property type="evidence" value="ECO:0007669"/>
    <property type="project" value="InterPro"/>
</dbReference>
<feature type="domain" description="Mur ligase C-terminal" evidence="11">
    <location>
        <begin position="294"/>
        <end position="414"/>
    </location>
</feature>
<dbReference type="InterPro" id="IPR013221">
    <property type="entry name" value="Mur_ligase_cen"/>
</dbReference>
<dbReference type="Proteomes" id="UP000034502">
    <property type="component" value="Unassembled WGS sequence"/>
</dbReference>
<dbReference type="InterPro" id="IPR005762">
    <property type="entry name" value="MurD"/>
</dbReference>
<gene>
    <name evidence="9" type="primary">murD</name>
    <name evidence="13" type="ORF">UX86_C0019G0011</name>
</gene>
<comment type="subcellular location">
    <subcellularLocation>
        <location evidence="1 9 10">Cytoplasm</location>
    </subcellularLocation>
</comment>
<evidence type="ECO:0000256" key="1">
    <source>
        <dbReference type="ARBA" id="ARBA00004496"/>
    </source>
</evidence>
<dbReference type="PANTHER" id="PTHR43692">
    <property type="entry name" value="UDP-N-ACETYLMURAMOYLALANINE--D-GLUTAMATE LIGASE"/>
    <property type="match status" value="1"/>
</dbReference>
<dbReference type="PANTHER" id="PTHR43692:SF1">
    <property type="entry name" value="UDP-N-ACETYLMURAMOYLALANINE--D-GLUTAMATE LIGASE"/>
    <property type="match status" value="1"/>
</dbReference>
<dbReference type="InterPro" id="IPR018109">
    <property type="entry name" value="Folylpolyglutamate_synth_CS"/>
</dbReference>